<reference evidence="1" key="1">
    <citation type="submission" date="2014-09" db="EMBL/GenBank/DDBJ databases">
        <authorList>
            <person name="Magalhaes I.L.F."/>
            <person name="Oliveira U."/>
            <person name="Santos F.R."/>
            <person name="Vidigal T.H.D.A."/>
            <person name="Brescovit A.D."/>
            <person name="Santos A.J."/>
        </authorList>
    </citation>
    <scope>NUCLEOTIDE SEQUENCE</scope>
    <source>
        <tissue evidence="1">Shoot tissue taken approximately 20 cm above the soil surface</tissue>
    </source>
</reference>
<evidence type="ECO:0000313" key="1">
    <source>
        <dbReference type="EMBL" id="JAE37591.1"/>
    </source>
</evidence>
<reference evidence="1" key="2">
    <citation type="journal article" date="2015" name="Data Brief">
        <title>Shoot transcriptome of the giant reed, Arundo donax.</title>
        <authorList>
            <person name="Barrero R.A."/>
            <person name="Guerrero F.D."/>
            <person name="Moolhuijzen P."/>
            <person name="Goolsby J.A."/>
            <person name="Tidwell J."/>
            <person name="Bellgard S.E."/>
            <person name="Bellgard M.I."/>
        </authorList>
    </citation>
    <scope>NUCLEOTIDE SEQUENCE</scope>
    <source>
        <tissue evidence="1">Shoot tissue taken approximately 20 cm above the soil surface</tissue>
    </source>
</reference>
<organism evidence="1">
    <name type="scientific">Arundo donax</name>
    <name type="common">Giant reed</name>
    <name type="synonym">Donax arundinaceus</name>
    <dbReference type="NCBI Taxonomy" id="35708"/>
    <lineage>
        <taxon>Eukaryota</taxon>
        <taxon>Viridiplantae</taxon>
        <taxon>Streptophyta</taxon>
        <taxon>Embryophyta</taxon>
        <taxon>Tracheophyta</taxon>
        <taxon>Spermatophyta</taxon>
        <taxon>Magnoliopsida</taxon>
        <taxon>Liliopsida</taxon>
        <taxon>Poales</taxon>
        <taxon>Poaceae</taxon>
        <taxon>PACMAD clade</taxon>
        <taxon>Arundinoideae</taxon>
        <taxon>Arundineae</taxon>
        <taxon>Arundo</taxon>
    </lineage>
</organism>
<name>A0A0A9HRV3_ARUDO</name>
<dbReference type="AlphaFoldDB" id="A0A0A9HRV3"/>
<proteinExistence type="predicted"/>
<dbReference type="EMBL" id="GBRH01160305">
    <property type="protein sequence ID" value="JAE37591.1"/>
    <property type="molecule type" value="Transcribed_RNA"/>
</dbReference>
<protein>
    <submittedName>
        <fullName evidence="1">Uncharacterized protein</fullName>
    </submittedName>
</protein>
<accession>A0A0A9HRV3</accession>
<sequence>MAGYQSPVRGWRLKEGTWRVWPMRRPR</sequence>